<dbReference type="Pfam" id="PF19856">
    <property type="entry name" value="DUF6331"/>
    <property type="match status" value="1"/>
</dbReference>
<organism evidence="1 2">
    <name type="scientific">Armatimonas rosea</name>
    <dbReference type="NCBI Taxonomy" id="685828"/>
    <lineage>
        <taxon>Bacteria</taxon>
        <taxon>Bacillati</taxon>
        <taxon>Armatimonadota</taxon>
        <taxon>Armatimonadia</taxon>
        <taxon>Armatimonadales</taxon>
        <taxon>Armatimonadaceae</taxon>
        <taxon>Armatimonas</taxon>
    </lineage>
</organism>
<name>A0A7W9WAI9_ARMRO</name>
<keyword evidence="2" id="KW-1185">Reference proteome</keyword>
<proteinExistence type="predicted"/>
<dbReference type="RefSeq" id="WP_221290392.1">
    <property type="nucleotide sequence ID" value="NZ_JACHGW010000008.1"/>
</dbReference>
<dbReference type="EMBL" id="JACHGW010000008">
    <property type="protein sequence ID" value="MBB6053657.1"/>
    <property type="molecule type" value="Genomic_DNA"/>
</dbReference>
<dbReference type="InterPro" id="IPR046294">
    <property type="entry name" value="DUF6331"/>
</dbReference>
<dbReference type="AlphaFoldDB" id="A0A7W9WAI9"/>
<dbReference type="Proteomes" id="UP000520814">
    <property type="component" value="Unassembled WGS sequence"/>
</dbReference>
<evidence type="ECO:0000313" key="2">
    <source>
        <dbReference type="Proteomes" id="UP000520814"/>
    </source>
</evidence>
<gene>
    <name evidence="1" type="ORF">HNQ39_005499</name>
</gene>
<comment type="caution">
    <text evidence="1">The sequence shown here is derived from an EMBL/GenBank/DDBJ whole genome shotgun (WGS) entry which is preliminary data.</text>
</comment>
<evidence type="ECO:0000313" key="1">
    <source>
        <dbReference type="EMBL" id="MBB6053657.1"/>
    </source>
</evidence>
<protein>
    <submittedName>
        <fullName evidence="1">Uncharacterized protein</fullName>
    </submittedName>
</protein>
<sequence>MRKAISIGTEQWINVIDLTGHYDRAIEIDPLLVQLEPMWAALETHCVAECCGLDAFDFTPEAVAHAGARLDAAVVCANLGELRSSIAALGTDVLVSTRLNSYVDYTAFDRLISHLQTCFCQTASHGNQHRA</sequence>
<accession>A0A7W9WAI9</accession>
<reference evidence="1 2" key="1">
    <citation type="submission" date="2020-08" db="EMBL/GenBank/DDBJ databases">
        <title>Genomic Encyclopedia of Type Strains, Phase IV (KMG-IV): sequencing the most valuable type-strain genomes for metagenomic binning, comparative biology and taxonomic classification.</title>
        <authorList>
            <person name="Goeker M."/>
        </authorList>
    </citation>
    <scope>NUCLEOTIDE SEQUENCE [LARGE SCALE GENOMIC DNA]</scope>
    <source>
        <strain evidence="1 2">DSM 23562</strain>
    </source>
</reference>